<dbReference type="GO" id="GO:0016491">
    <property type="term" value="F:oxidoreductase activity"/>
    <property type="evidence" value="ECO:0007669"/>
    <property type="project" value="TreeGrafter"/>
</dbReference>
<dbReference type="STRING" id="981222.Cabther_A1479"/>
<reference evidence="2 3" key="1">
    <citation type="journal article" date="2012" name="Environ. Microbiol.">
        <title>Complete genome of Candidatus Chloracidobacterium thermophilum, a chlorophyll-based photoheterotroph belonging to the phylum Acidobacteria.</title>
        <authorList>
            <person name="Garcia Costas A.M."/>
            <person name="Liu Z."/>
            <person name="Tomsho L.P."/>
            <person name="Schuster S.C."/>
            <person name="Ward D.M."/>
            <person name="Bryant D.A."/>
        </authorList>
    </citation>
    <scope>NUCLEOTIDE SEQUENCE [LARGE SCALE GENOMIC DNA]</scope>
    <source>
        <strain evidence="2 3">B</strain>
    </source>
</reference>
<dbReference type="SUPFAM" id="SSF48371">
    <property type="entry name" value="ARM repeat"/>
    <property type="match status" value="1"/>
</dbReference>
<name>G2LHG6_CHLTF</name>
<dbReference type="PANTHER" id="PTHR12697:SF38">
    <property type="entry name" value="PBS LYASE HEAT DOMAIN PROTEIN REPEAT-CONTAINING PROTEIN"/>
    <property type="match status" value="1"/>
</dbReference>
<dbReference type="OrthoDB" id="462757at2"/>
<dbReference type="PANTHER" id="PTHR12697">
    <property type="entry name" value="PBS LYASE HEAT-LIKE PROTEIN"/>
    <property type="match status" value="1"/>
</dbReference>
<dbReference type="EMBL" id="CP002514">
    <property type="protein sequence ID" value="AEP12229.1"/>
    <property type="molecule type" value="Genomic_DNA"/>
</dbReference>
<keyword evidence="3" id="KW-1185">Reference proteome</keyword>
<dbReference type="Proteomes" id="UP000006791">
    <property type="component" value="Chromosome 1"/>
</dbReference>
<dbReference type="InterPro" id="IPR021133">
    <property type="entry name" value="HEAT_type_2"/>
</dbReference>
<protein>
    <submittedName>
        <fullName evidence="2">HEAT repeat protein</fullName>
    </submittedName>
</protein>
<dbReference type="PROSITE" id="PS50077">
    <property type="entry name" value="HEAT_REPEAT"/>
    <property type="match status" value="1"/>
</dbReference>
<dbReference type="RefSeq" id="WP_014099966.1">
    <property type="nucleotide sequence ID" value="NC_016024.1"/>
</dbReference>
<evidence type="ECO:0000313" key="3">
    <source>
        <dbReference type="Proteomes" id="UP000006791"/>
    </source>
</evidence>
<dbReference type="HOGENOM" id="CLU_694001_0_0_0"/>
<dbReference type="InterPro" id="IPR016024">
    <property type="entry name" value="ARM-type_fold"/>
</dbReference>
<dbReference type="SMART" id="SM00567">
    <property type="entry name" value="EZ_HEAT"/>
    <property type="match status" value="5"/>
</dbReference>
<evidence type="ECO:0000313" key="2">
    <source>
        <dbReference type="EMBL" id="AEP12229.1"/>
    </source>
</evidence>
<dbReference type="KEGG" id="ctm:Cabther_A1479"/>
<sequence length="367" mass="41139">MLSWLWLMTGLFACLPIIGLVLVLILRTVEARRAAQQRQDYERYRAQLQDLYEGLDQAQSPDSILPLAQLFKATTRDEVAALKHVILEAYGTAPESTKKALTLLYESLGFIADDIQVIHNGSLEERSRAAFRLGWLRYLPALDALERVSRHSSTELRLVAIWALTEIADTRCVKPVVIALSEANGWQLMQAANRLLGMQRDLTLPLMELLDSAGGMRERRERIMMTVLDLITDFGNRAQKYINPIAGRQAALRLLESDSVNLRTRALRALTALGVESSQEIESILRALKDKDWEVRAVAARAVGDLQILAGISALQEAVGDRAWWVRHNAAYALKKLGDAGEVVLLQLLQSDDRFTRETVTQVLQES</sequence>
<proteinExistence type="predicted"/>
<accession>G2LHG6</accession>
<evidence type="ECO:0000256" key="1">
    <source>
        <dbReference type="ARBA" id="ARBA00045876"/>
    </source>
</evidence>
<dbReference type="Pfam" id="PF13646">
    <property type="entry name" value="HEAT_2"/>
    <property type="match status" value="1"/>
</dbReference>
<dbReference type="InterPro" id="IPR011989">
    <property type="entry name" value="ARM-like"/>
</dbReference>
<comment type="function">
    <text evidence="1">Catalyzes the hydroxylation of the N(6)-(4-aminobutyl)-L-lysine intermediate produced by deoxyhypusine synthase/DHPS on a critical lysine of the eukaryotic translation initiation factor 5A/eIF-5A. This is the second step of the post-translational modification of that lysine into an unusual amino acid residue named hypusine. Hypusination is unique to mature eIF-5A factor and is essential for its function.</text>
</comment>
<dbReference type="Gene3D" id="1.25.10.10">
    <property type="entry name" value="Leucine-rich Repeat Variant"/>
    <property type="match status" value="2"/>
</dbReference>
<organism evidence="2 3">
    <name type="scientific">Chloracidobacterium thermophilum (strain B)</name>
    <dbReference type="NCBI Taxonomy" id="981222"/>
    <lineage>
        <taxon>Bacteria</taxon>
        <taxon>Pseudomonadati</taxon>
        <taxon>Acidobacteriota</taxon>
        <taxon>Terriglobia</taxon>
        <taxon>Terriglobales</taxon>
        <taxon>Acidobacteriaceae</taxon>
        <taxon>Chloracidobacterium</taxon>
    </lineage>
</organism>
<gene>
    <name evidence="2" type="ordered locus">Cabther_A1479</name>
</gene>
<dbReference type="InterPro" id="IPR004155">
    <property type="entry name" value="PBS_lyase_HEAT"/>
</dbReference>
<dbReference type="AlphaFoldDB" id="G2LHG6"/>